<protein>
    <recommendedName>
        <fullName evidence="1">CHAD domain-containing protein</fullName>
    </recommendedName>
</protein>
<evidence type="ECO:0000313" key="3">
    <source>
        <dbReference type="Proteomes" id="UP000637643"/>
    </source>
</evidence>
<dbReference type="Pfam" id="PF05235">
    <property type="entry name" value="CHAD"/>
    <property type="match status" value="1"/>
</dbReference>
<evidence type="ECO:0000313" key="2">
    <source>
        <dbReference type="EMBL" id="GGF94083.1"/>
    </source>
</evidence>
<reference evidence="2" key="2">
    <citation type="submission" date="2020-09" db="EMBL/GenBank/DDBJ databases">
        <authorList>
            <person name="Sun Q."/>
            <person name="Zhou Y."/>
        </authorList>
    </citation>
    <scope>NUCLEOTIDE SEQUENCE</scope>
    <source>
        <strain evidence="2">CGMCC 1.16134</strain>
    </source>
</reference>
<dbReference type="SMART" id="SM00880">
    <property type="entry name" value="CHAD"/>
    <property type="match status" value="1"/>
</dbReference>
<dbReference type="Proteomes" id="UP000637643">
    <property type="component" value="Unassembled WGS sequence"/>
</dbReference>
<feature type="domain" description="CHAD" evidence="1">
    <location>
        <begin position="11"/>
        <end position="294"/>
    </location>
</feature>
<dbReference type="EMBL" id="BMKR01000021">
    <property type="protein sequence ID" value="GGF94083.1"/>
    <property type="molecule type" value="Genomic_DNA"/>
</dbReference>
<sequence length="294" mass="33854">MTAEQPSTDKQFHRTKQWELALGQLYKDFQDCSAQAVHQFKAKDIHQARVNSRKLLTLLSILDPGHVSGLYPVFKKAQKRLGKVRDADVLIDSFQSRRKQAKIDGDPKTAKLLKSVMKYKKHQRKKYRQKLQDELPKLTGKKLETKWNHFIGEQLGAFVANKDANVVMRELEVAYEQKKKICKALFREQEAATEEAFDSLHQLRIAAKELRYTASAASFALHSKFHAHEEIYKEIQDQLGLINDKRVWLETLHAIGPKELDVGTKTWNAFMDTLRAEVLEALQQNDVIHIAAKP</sequence>
<organism evidence="2 3">
    <name type="scientific">Paenibacillus albidus</name>
    <dbReference type="NCBI Taxonomy" id="2041023"/>
    <lineage>
        <taxon>Bacteria</taxon>
        <taxon>Bacillati</taxon>
        <taxon>Bacillota</taxon>
        <taxon>Bacilli</taxon>
        <taxon>Bacillales</taxon>
        <taxon>Paenibacillaceae</taxon>
        <taxon>Paenibacillus</taxon>
    </lineage>
</organism>
<dbReference type="InterPro" id="IPR007899">
    <property type="entry name" value="CHAD_dom"/>
</dbReference>
<keyword evidence="3" id="KW-1185">Reference proteome</keyword>
<comment type="caution">
    <text evidence="2">The sequence shown here is derived from an EMBL/GenBank/DDBJ whole genome shotgun (WGS) entry which is preliminary data.</text>
</comment>
<dbReference type="RefSeq" id="WP_189028664.1">
    <property type="nucleotide sequence ID" value="NZ_BMKR01000021.1"/>
</dbReference>
<dbReference type="PROSITE" id="PS51708">
    <property type="entry name" value="CHAD"/>
    <property type="match status" value="1"/>
</dbReference>
<evidence type="ECO:0000259" key="1">
    <source>
        <dbReference type="PROSITE" id="PS51708"/>
    </source>
</evidence>
<dbReference type="AlphaFoldDB" id="A0A917CQP2"/>
<gene>
    <name evidence="2" type="ORF">GCM10010912_43800</name>
</gene>
<dbReference type="InterPro" id="IPR038186">
    <property type="entry name" value="CHAD_dom_sf"/>
</dbReference>
<accession>A0A917CQP2</accession>
<dbReference type="Gene3D" id="1.40.20.10">
    <property type="entry name" value="CHAD domain"/>
    <property type="match status" value="1"/>
</dbReference>
<proteinExistence type="predicted"/>
<dbReference type="PANTHER" id="PTHR39339:SF1">
    <property type="entry name" value="CHAD DOMAIN-CONTAINING PROTEIN"/>
    <property type="match status" value="1"/>
</dbReference>
<reference evidence="2" key="1">
    <citation type="journal article" date="2014" name="Int. J. Syst. Evol. Microbiol.">
        <title>Complete genome sequence of Corynebacterium casei LMG S-19264T (=DSM 44701T), isolated from a smear-ripened cheese.</title>
        <authorList>
            <consortium name="US DOE Joint Genome Institute (JGI-PGF)"/>
            <person name="Walter F."/>
            <person name="Albersmeier A."/>
            <person name="Kalinowski J."/>
            <person name="Ruckert C."/>
        </authorList>
    </citation>
    <scope>NUCLEOTIDE SEQUENCE</scope>
    <source>
        <strain evidence="2">CGMCC 1.16134</strain>
    </source>
</reference>
<name>A0A917CQP2_9BACL</name>
<dbReference type="PANTHER" id="PTHR39339">
    <property type="entry name" value="SLR1444 PROTEIN"/>
    <property type="match status" value="1"/>
</dbReference>